<dbReference type="PANTHER" id="PTHR43065">
    <property type="entry name" value="SENSOR HISTIDINE KINASE"/>
    <property type="match status" value="1"/>
</dbReference>
<reference evidence="10 11" key="1">
    <citation type="submission" date="2022-07" db="EMBL/GenBank/DDBJ databases">
        <authorList>
            <person name="Li W.-J."/>
            <person name="Deng Q.-Q."/>
        </authorList>
    </citation>
    <scope>NUCLEOTIDE SEQUENCE [LARGE SCALE GENOMIC DNA]</scope>
    <source>
        <strain evidence="10 11">SYSU M60028</strain>
    </source>
</reference>
<dbReference type="SMART" id="SM00387">
    <property type="entry name" value="HATPase_c"/>
    <property type="match status" value="1"/>
</dbReference>
<comment type="catalytic activity">
    <reaction evidence="1">
        <text>ATP + protein L-histidine = ADP + protein N-phospho-L-histidine.</text>
        <dbReference type="EC" id="2.7.13.3"/>
    </reaction>
</comment>
<keyword evidence="8" id="KW-0902">Two-component regulatory system</keyword>
<evidence type="ECO:0000256" key="8">
    <source>
        <dbReference type="ARBA" id="ARBA00023012"/>
    </source>
</evidence>
<dbReference type="PANTHER" id="PTHR43065:SF10">
    <property type="entry name" value="PEROXIDE STRESS-ACTIVATED HISTIDINE KINASE MAK3"/>
    <property type="match status" value="1"/>
</dbReference>
<dbReference type="InterPro" id="IPR004358">
    <property type="entry name" value="Sig_transdc_His_kin-like_C"/>
</dbReference>
<keyword evidence="7 10" id="KW-0067">ATP-binding</keyword>
<dbReference type="SUPFAM" id="SSF55874">
    <property type="entry name" value="ATPase domain of HSP90 chaperone/DNA topoisomerase II/histidine kinase"/>
    <property type="match status" value="1"/>
</dbReference>
<accession>A0ABT1L9L0</accession>
<sequence length="377" mass="41006">MNVRLESDPAGATARRGDVILNILPLPVLVVGAGNVVLDANNAAEAFFEMSRPALRRHSLGDLLPFGTPVLSLVEEVRRRGGSMNEYRVDIGTPRLGAERVVDVFVAQAGEGGDDVVLMLQERTIAEKIDRQLTHRGAARSVSAMGEMLAHEIKNPLSGIRGAAQLLETSVSDEDRGLTRLICEETDRIVKLVDRFEHFSDGRPVEREPVNIHAVLEHVKKLASSGFARHIRFVETYDPSLPPVLGNRDQLIQIFLNLVKNAAEAIGADALDGEIELTTAFRPGVRMSVAGTRERVSLPLEFCVRDNGPGVPPDLMRNLFDPFVTTKASGTGLGLALVAKVVGDHGGVVECESLPRRTTFRVLMPMHLARDGRASEL</sequence>
<evidence type="ECO:0000256" key="1">
    <source>
        <dbReference type="ARBA" id="ARBA00000085"/>
    </source>
</evidence>
<dbReference type="RefSeq" id="WP_254739850.1">
    <property type="nucleotide sequence ID" value="NZ_JANCLU010000005.1"/>
</dbReference>
<feature type="domain" description="Histidine kinase" evidence="9">
    <location>
        <begin position="148"/>
        <end position="368"/>
    </location>
</feature>
<dbReference type="PROSITE" id="PS50109">
    <property type="entry name" value="HIS_KIN"/>
    <property type="match status" value="1"/>
</dbReference>
<evidence type="ECO:0000256" key="3">
    <source>
        <dbReference type="ARBA" id="ARBA00022553"/>
    </source>
</evidence>
<evidence type="ECO:0000256" key="5">
    <source>
        <dbReference type="ARBA" id="ARBA00022741"/>
    </source>
</evidence>
<dbReference type="SMART" id="SM00388">
    <property type="entry name" value="HisKA"/>
    <property type="match status" value="1"/>
</dbReference>
<name>A0ABT1L9L0_9HYPH</name>
<dbReference type="Pfam" id="PF02518">
    <property type="entry name" value="HATPase_c"/>
    <property type="match status" value="1"/>
</dbReference>
<keyword evidence="5" id="KW-0547">Nucleotide-binding</keyword>
<evidence type="ECO:0000256" key="2">
    <source>
        <dbReference type="ARBA" id="ARBA00012438"/>
    </source>
</evidence>
<dbReference type="Pfam" id="PF00512">
    <property type="entry name" value="HisKA"/>
    <property type="match status" value="1"/>
</dbReference>
<dbReference type="CDD" id="cd00082">
    <property type="entry name" value="HisKA"/>
    <property type="match status" value="1"/>
</dbReference>
<dbReference type="SUPFAM" id="SSF47384">
    <property type="entry name" value="Homodimeric domain of signal transducing histidine kinase"/>
    <property type="match status" value="1"/>
</dbReference>
<evidence type="ECO:0000256" key="7">
    <source>
        <dbReference type="ARBA" id="ARBA00022840"/>
    </source>
</evidence>
<dbReference type="EC" id="2.7.13.3" evidence="2"/>
<dbReference type="InterPro" id="IPR005467">
    <property type="entry name" value="His_kinase_dom"/>
</dbReference>
<dbReference type="Gene3D" id="1.10.287.130">
    <property type="match status" value="1"/>
</dbReference>
<dbReference type="InterPro" id="IPR036097">
    <property type="entry name" value="HisK_dim/P_sf"/>
</dbReference>
<dbReference type="PRINTS" id="PR00344">
    <property type="entry name" value="BCTRLSENSOR"/>
</dbReference>
<gene>
    <name evidence="10" type="ORF">NK718_06590</name>
</gene>
<keyword evidence="6" id="KW-0418">Kinase</keyword>
<dbReference type="EMBL" id="JANCLU010000005">
    <property type="protein sequence ID" value="MCP8938176.1"/>
    <property type="molecule type" value="Genomic_DNA"/>
</dbReference>
<dbReference type="GO" id="GO:0005524">
    <property type="term" value="F:ATP binding"/>
    <property type="evidence" value="ECO:0007669"/>
    <property type="project" value="UniProtKB-KW"/>
</dbReference>
<evidence type="ECO:0000313" key="10">
    <source>
        <dbReference type="EMBL" id="MCP8938176.1"/>
    </source>
</evidence>
<proteinExistence type="predicted"/>
<dbReference type="Gene3D" id="3.30.450.20">
    <property type="entry name" value="PAS domain"/>
    <property type="match status" value="1"/>
</dbReference>
<dbReference type="Proteomes" id="UP001205890">
    <property type="component" value="Unassembled WGS sequence"/>
</dbReference>
<comment type="caution">
    <text evidence="10">The sequence shown here is derived from an EMBL/GenBank/DDBJ whole genome shotgun (WGS) entry which is preliminary data.</text>
</comment>
<keyword evidence="3" id="KW-0597">Phosphoprotein</keyword>
<keyword evidence="11" id="KW-1185">Reference proteome</keyword>
<evidence type="ECO:0000256" key="4">
    <source>
        <dbReference type="ARBA" id="ARBA00022679"/>
    </source>
</evidence>
<keyword evidence="4" id="KW-0808">Transferase</keyword>
<protein>
    <recommendedName>
        <fullName evidence="2">histidine kinase</fullName>
        <ecNumber evidence="2">2.7.13.3</ecNumber>
    </recommendedName>
</protein>
<evidence type="ECO:0000259" key="9">
    <source>
        <dbReference type="PROSITE" id="PS50109"/>
    </source>
</evidence>
<organism evidence="10 11">
    <name type="scientific">Alsobacter ponti</name>
    <dbReference type="NCBI Taxonomy" id="2962936"/>
    <lineage>
        <taxon>Bacteria</taxon>
        <taxon>Pseudomonadati</taxon>
        <taxon>Pseudomonadota</taxon>
        <taxon>Alphaproteobacteria</taxon>
        <taxon>Hyphomicrobiales</taxon>
        <taxon>Alsobacteraceae</taxon>
        <taxon>Alsobacter</taxon>
    </lineage>
</organism>
<dbReference type="InterPro" id="IPR003594">
    <property type="entry name" value="HATPase_dom"/>
</dbReference>
<dbReference type="InterPro" id="IPR003661">
    <property type="entry name" value="HisK_dim/P_dom"/>
</dbReference>
<dbReference type="InterPro" id="IPR036890">
    <property type="entry name" value="HATPase_C_sf"/>
</dbReference>
<evidence type="ECO:0000256" key="6">
    <source>
        <dbReference type="ARBA" id="ARBA00022777"/>
    </source>
</evidence>
<dbReference type="Gene3D" id="3.30.565.10">
    <property type="entry name" value="Histidine kinase-like ATPase, C-terminal domain"/>
    <property type="match status" value="1"/>
</dbReference>
<evidence type="ECO:0000313" key="11">
    <source>
        <dbReference type="Proteomes" id="UP001205890"/>
    </source>
</evidence>